<organism evidence="1 2">
    <name type="scientific">Desulfitobacterium hafniense DP7</name>
    <dbReference type="NCBI Taxonomy" id="537010"/>
    <lineage>
        <taxon>Bacteria</taxon>
        <taxon>Bacillati</taxon>
        <taxon>Bacillota</taxon>
        <taxon>Clostridia</taxon>
        <taxon>Eubacteriales</taxon>
        <taxon>Desulfitobacteriaceae</taxon>
        <taxon>Desulfitobacterium</taxon>
    </lineage>
</organism>
<proteinExistence type="predicted"/>
<protein>
    <submittedName>
        <fullName evidence="1">Uncharacterized protein</fullName>
    </submittedName>
</protein>
<dbReference type="EMBL" id="AFZX01000008">
    <property type="protein sequence ID" value="EHL09006.1"/>
    <property type="molecule type" value="Genomic_DNA"/>
</dbReference>
<gene>
    <name evidence="1" type="ORF">HMPREF0322_00281</name>
</gene>
<comment type="caution">
    <text evidence="1">The sequence shown here is derived from an EMBL/GenBank/DDBJ whole genome shotgun (WGS) entry which is preliminary data.</text>
</comment>
<evidence type="ECO:0000313" key="1">
    <source>
        <dbReference type="EMBL" id="EHL09006.1"/>
    </source>
</evidence>
<reference evidence="1 2" key="1">
    <citation type="submission" date="2011-08" db="EMBL/GenBank/DDBJ databases">
        <authorList>
            <person name="Weinstock G."/>
            <person name="Sodergren E."/>
            <person name="Clifton S."/>
            <person name="Fulton L."/>
            <person name="Fulton B."/>
            <person name="Courtney L."/>
            <person name="Fronick C."/>
            <person name="Harrison M."/>
            <person name="Strong C."/>
            <person name="Farmer C."/>
            <person name="Delahaunty K."/>
            <person name="Markovic C."/>
            <person name="Hall O."/>
            <person name="Minx P."/>
            <person name="Tomlinson C."/>
            <person name="Mitreva M."/>
            <person name="Hou S."/>
            <person name="Chen J."/>
            <person name="Wollam A."/>
            <person name="Pepin K.H."/>
            <person name="Johnson M."/>
            <person name="Bhonagiri V."/>
            <person name="Zhang X."/>
            <person name="Suruliraj S."/>
            <person name="Warren W."/>
            <person name="Chinwalla A."/>
            <person name="Mardis E.R."/>
            <person name="Wilson R.K."/>
        </authorList>
    </citation>
    <scope>NUCLEOTIDE SEQUENCE [LARGE SCALE GENOMIC DNA]</scope>
    <source>
        <strain evidence="1 2">DP7</strain>
    </source>
</reference>
<dbReference type="PATRIC" id="fig|537010.4.peg.264"/>
<dbReference type="Proteomes" id="UP000004416">
    <property type="component" value="Unassembled WGS sequence"/>
</dbReference>
<dbReference type="AlphaFoldDB" id="G9XH58"/>
<evidence type="ECO:0000313" key="2">
    <source>
        <dbReference type="Proteomes" id="UP000004416"/>
    </source>
</evidence>
<sequence>MKNTTTPWSGTKGKSGELMNKEDLLKEEIKKIKDLIAQGYTVRYIIDLNDFSYEALKRCGLPASYLIPKTDPQKMNLQEWDTHTSAEHKWEYADGVPFIDADQRDRVMLGLIYSSGLKHLLEILPEESKKILKELVNSPPLTPR</sequence>
<name>G9XH58_DESHA</name>
<accession>G9XH58</accession>
<dbReference type="HOGENOM" id="CLU_1793371_0_0_9"/>